<dbReference type="AlphaFoldDB" id="A0AAE3KJM3"/>
<keyword evidence="2" id="KW-1185">Reference proteome</keyword>
<dbReference type="RefSeq" id="WP_253779069.1">
    <property type="nucleotide sequence ID" value="NZ_JAMTCK010000020.1"/>
</dbReference>
<sequence>MDALDWIDELRRRRWTWHYLPSRKAPQLIAAVLRWPECADVVILSGDSDRFPALAYRAPLDNGHQDPFAPPVIVWSYAAKPAWAIRAVLTIAPPGSPTAPTTLLPTPVNIAEFAQQFRTVRHQVIRPPVQPPRLAKGA</sequence>
<dbReference type="Proteomes" id="UP001206128">
    <property type="component" value="Unassembled WGS sequence"/>
</dbReference>
<protein>
    <submittedName>
        <fullName evidence="1">Uncharacterized protein</fullName>
    </submittedName>
</protein>
<evidence type="ECO:0000313" key="2">
    <source>
        <dbReference type="Proteomes" id="UP001206128"/>
    </source>
</evidence>
<accession>A0AAE3KJM3</accession>
<gene>
    <name evidence="1" type="ORF">LX83_006676</name>
</gene>
<organism evidence="1 2">
    <name type="scientific">Goodfellowiella coeruleoviolacea</name>
    <dbReference type="NCBI Taxonomy" id="334858"/>
    <lineage>
        <taxon>Bacteria</taxon>
        <taxon>Bacillati</taxon>
        <taxon>Actinomycetota</taxon>
        <taxon>Actinomycetes</taxon>
        <taxon>Pseudonocardiales</taxon>
        <taxon>Pseudonocardiaceae</taxon>
        <taxon>Goodfellowiella</taxon>
    </lineage>
</organism>
<comment type="caution">
    <text evidence="1">The sequence shown here is derived from an EMBL/GenBank/DDBJ whole genome shotgun (WGS) entry which is preliminary data.</text>
</comment>
<name>A0AAE3KJM3_9PSEU</name>
<reference evidence="1" key="1">
    <citation type="submission" date="2022-06" db="EMBL/GenBank/DDBJ databases">
        <title>Genomic Encyclopedia of Archaeal and Bacterial Type Strains, Phase II (KMG-II): from individual species to whole genera.</title>
        <authorList>
            <person name="Goeker M."/>
        </authorList>
    </citation>
    <scope>NUCLEOTIDE SEQUENCE</scope>
    <source>
        <strain evidence="1">DSM 43935</strain>
    </source>
</reference>
<dbReference type="EMBL" id="JAMTCK010000020">
    <property type="protein sequence ID" value="MCP2169790.1"/>
    <property type="molecule type" value="Genomic_DNA"/>
</dbReference>
<evidence type="ECO:0000313" key="1">
    <source>
        <dbReference type="EMBL" id="MCP2169790.1"/>
    </source>
</evidence>
<proteinExistence type="predicted"/>